<keyword evidence="9" id="KW-0472">Membrane</keyword>
<evidence type="ECO:0000256" key="1">
    <source>
        <dbReference type="ARBA" id="ARBA00004496"/>
    </source>
</evidence>
<feature type="transmembrane region" description="Helical" evidence="9">
    <location>
        <begin position="158"/>
        <end position="176"/>
    </location>
</feature>
<feature type="transmembrane region" description="Helical" evidence="9">
    <location>
        <begin position="107"/>
        <end position="127"/>
    </location>
</feature>
<accession>A0ABN9KRW7</accession>
<dbReference type="PROSITE" id="PS51163">
    <property type="entry name" value="YRDC"/>
    <property type="match status" value="1"/>
</dbReference>
<name>A0ABN9KRW7_9NEOB</name>
<organism evidence="11 12">
    <name type="scientific">Ranitomeya imitator</name>
    <name type="common">mimic poison frog</name>
    <dbReference type="NCBI Taxonomy" id="111125"/>
    <lineage>
        <taxon>Eukaryota</taxon>
        <taxon>Metazoa</taxon>
        <taxon>Chordata</taxon>
        <taxon>Craniata</taxon>
        <taxon>Vertebrata</taxon>
        <taxon>Euteleostomi</taxon>
        <taxon>Amphibia</taxon>
        <taxon>Batrachia</taxon>
        <taxon>Anura</taxon>
        <taxon>Neobatrachia</taxon>
        <taxon>Hyloidea</taxon>
        <taxon>Dendrobatidae</taxon>
        <taxon>Dendrobatinae</taxon>
        <taxon>Ranitomeya</taxon>
    </lineage>
</organism>
<evidence type="ECO:0000256" key="4">
    <source>
        <dbReference type="ARBA" id="ARBA00015492"/>
    </source>
</evidence>
<dbReference type="Proteomes" id="UP001176940">
    <property type="component" value="Unassembled WGS sequence"/>
</dbReference>
<gene>
    <name evidence="11" type="ORF">RIMI_LOCUS1530463</name>
</gene>
<evidence type="ECO:0000256" key="6">
    <source>
        <dbReference type="ARBA" id="ARBA00022679"/>
    </source>
</evidence>
<evidence type="ECO:0000256" key="5">
    <source>
        <dbReference type="ARBA" id="ARBA00022490"/>
    </source>
</evidence>
<dbReference type="EMBL" id="CAUEEQ010002003">
    <property type="protein sequence ID" value="CAJ0921485.1"/>
    <property type="molecule type" value="Genomic_DNA"/>
</dbReference>
<comment type="subcellular location">
    <subcellularLocation>
        <location evidence="1">Cytoplasm</location>
    </subcellularLocation>
</comment>
<comment type="caution">
    <text evidence="11">The sequence shown here is derived from an EMBL/GenBank/DDBJ whole genome shotgun (WGS) entry which is preliminary data.</text>
</comment>
<feature type="transmembrane region" description="Helical" evidence="9">
    <location>
        <begin position="443"/>
        <end position="467"/>
    </location>
</feature>
<evidence type="ECO:0000256" key="7">
    <source>
        <dbReference type="ARBA" id="ARBA00048366"/>
    </source>
</evidence>
<dbReference type="Pfam" id="PF01300">
    <property type="entry name" value="Sua5_yciO_yrdC"/>
    <property type="match status" value="1"/>
</dbReference>
<feature type="transmembrane region" description="Helical" evidence="9">
    <location>
        <begin position="556"/>
        <end position="573"/>
    </location>
</feature>
<evidence type="ECO:0000256" key="2">
    <source>
        <dbReference type="ARBA" id="ARBA00007663"/>
    </source>
</evidence>
<evidence type="ECO:0000256" key="9">
    <source>
        <dbReference type="SAM" id="Phobius"/>
    </source>
</evidence>
<dbReference type="SUPFAM" id="SSF55821">
    <property type="entry name" value="YrdC/RibB"/>
    <property type="match status" value="1"/>
</dbReference>
<evidence type="ECO:0000313" key="11">
    <source>
        <dbReference type="EMBL" id="CAJ0921485.1"/>
    </source>
</evidence>
<evidence type="ECO:0000256" key="8">
    <source>
        <dbReference type="SAM" id="MobiDB-lite"/>
    </source>
</evidence>
<keyword evidence="5" id="KW-0963">Cytoplasm</keyword>
<comment type="catalytic activity">
    <reaction evidence="7">
        <text>L-threonine + hydrogencarbonate + ATP = L-threonylcarbamoyladenylate + diphosphate + H2O</text>
        <dbReference type="Rhea" id="RHEA:36407"/>
        <dbReference type="ChEBI" id="CHEBI:15377"/>
        <dbReference type="ChEBI" id="CHEBI:17544"/>
        <dbReference type="ChEBI" id="CHEBI:30616"/>
        <dbReference type="ChEBI" id="CHEBI:33019"/>
        <dbReference type="ChEBI" id="CHEBI:57926"/>
        <dbReference type="ChEBI" id="CHEBI:73682"/>
        <dbReference type="EC" id="2.7.7.87"/>
    </reaction>
</comment>
<feature type="transmembrane region" description="Helical" evidence="9">
    <location>
        <begin position="273"/>
        <end position="293"/>
    </location>
</feature>
<evidence type="ECO:0000256" key="3">
    <source>
        <dbReference type="ARBA" id="ARBA00012584"/>
    </source>
</evidence>
<protein>
    <recommendedName>
        <fullName evidence="4">Threonylcarbamoyl-AMP synthase</fullName>
        <ecNumber evidence="3">2.7.7.87</ecNumber>
    </recommendedName>
</protein>
<feature type="region of interest" description="Disordered" evidence="8">
    <location>
        <begin position="852"/>
        <end position="877"/>
    </location>
</feature>
<feature type="transmembrane region" description="Helical" evidence="9">
    <location>
        <begin position="12"/>
        <end position="34"/>
    </location>
</feature>
<feature type="transmembrane region" description="Helical" evidence="9">
    <location>
        <begin position="132"/>
        <end position="152"/>
    </location>
</feature>
<feature type="transmembrane region" description="Helical" evidence="9">
    <location>
        <begin position="69"/>
        <end position="92"/>
    </location>
</feature>
<dbReference type="PANTHER" id="PTHR17490:SF17">
    <property type="entry name" value="THREONYLCARBAMOYL-AMP SYNTHASE"/>
    <property type="match status" value="1"/>
</dbReference>
<dbReference type="InterPro" id="IPR050156">
    <property type="entry name" value="TC-AMP_synthase_SUA5"/>
</dbReference>
<dbReference type="PANTHER" id="PTHR17490">
    <property type="entry name" value="SUA5"/>
    <property type="match status" value="1"/>
</dbReference>
<dbReference type="InterPro" id="IPR017945">
    <property type="entry name" value="DHBP_synth_RibB-like_a/b_dom"/>
</dbReference>
<dbReference type="InterPro" id="IPR006070">
    <property type="entry name" value="Sua5-like_dom"/>
</dbReference>
<feature type="transmembrane region" description="Helical" evidence="9">
    <location>
        <begin position="354"/>
        <end position="372"/>
    </location>
</feature>
<feature type="transmembrane region" description="Helical" evidence="9">
    <location>
        <begin position="40"/>
        <end position="62"/>
    </location>
</feature>
<evidence type="ECO:0000259" key="10">
    <source>
        <dbReference type="PROSITE" id="PS51163"/>
    </source>
</evidence>
<keyword evidence="12" id="KW-1185">Reference proteome</keyword>
<feature type="transmembrane region" description="Helical" evidence="9">
    <location>
        <begin position="299"/>
        <end position="321"/>
    </location>
</feature>
<dbReference type="Gene3D" id="3.90.870.10">
    <property type="entry name" value="DHBP synthase"/>
    <property type="match status" value="1"/>
</dbReference>
<feature type="domain" description="YrdC-like" evidence="10">
    <location>
        <begin position="613"/>
        <end position="808"/>
    </location>
</feature>
<feature type="transmembrane region" description="Helical" evidence="9">
    <location>
        <begin position="530"/>
        <end position="549"/>
    </location>
</feature>
<keyword evidence="6" id="KW-0808">Transferase</keyword>
<keyword evidence="9" id="KW-1133">Transmembrane helix</keyword>
<feature type="transmembrane region" description="Helical" evidence="9">
    <location>
        <begin position="212"/>
        <end position="235"/>
    </location>
</feature>
<comment type="similarity">
    <text evidence="2">Belongs to the SUA5 family.</text>
</comment>
<sequence length="877" mass="95300">MNESKNRGESLHLSIGVLAISAGSLLLSIEYYSVGASASLIPPSALGILLVILAAILGYAGIRKIRGNVSLWVSLFWTVSALWCGYGVNLILRGNNIISVSEMRNAIVPGLVAFFLGLLIIGIVGILQKEILLALMCVTLSLSSIHEIVIFYDSRVGTSAVACNYLIVVLLGIYFAGGRTLHSITKGRVILPGTDITNKSNEQGASGGSGKVAFTAACFILNMVASSVFGCRLLGITSSLFVGQVAWLWTAAVYQTVICIFSYRNYHMLEATLFAFFSILRYAEGYSLLYQFLNTNQLNYPIPFLVVFSILFFVLTLFASIHSPIQAIYLLFYVAYCIALACNPQGFFHGGPQGVNIAIYIVSAIIVLITLYNAKSSTAIPTGEGVIKKLFISNKVFQLRQDKDINEPYLGYSKYGDAEILAHACNILAAFAMTMPGNPNEPLVTVVLPWVVVAGGLYNLICGSVAFSRGKTLESNAFILYGVMWVIWGISRYSGIYSTSRGFNTAVGIICFILFNTFIVFSTLFLTKAWFVYALTFQLILISFLLDAINVLPQGYDIAVTIIFGLAGFYLFLSTLHNTTFEAPLIPVGSPIIKISGFTNDRSKCPHLISTRTSSVQKIAEIMKNGGICGVPTDTVYVLVAACNHPEAVERAYKTKRQAQDRPMSLWISSLQQLKPAKHLLSPLLWDFMEAAWPSSISLVIPRGSWLDILGARDSAKYIGTPQSIAIRIPDCSVTTHLIDMVGPIAVTSANPSGEADTTHHNQVYAKLGDKVDGVLCDGASPENIASTVVDCTKIETGNIAFFRVGIVPKSQVLQILDQVQQKHKKGLVNGGFSGSTEEITQSGCNNQADVRHNTNPEDNEHVSYDNNGFTIDDESQ</sequence>
<feature type="transmembrane region" description="Helical" evidence="9">
    <location>
        <begin position="241"/>
        <end position="261"/>
    </location>
</feature>
<evidence type="ECO:0000313" key="12">
    <source>
        <dbReference type="Proteomes" id="UP001176940"/>
    </source>
</evidence>
<keyword evidence="9" id="KW-0812">Transmembrane</keyword>
<feature type="transmembrane region" description="Helical" evidence="9">
    <location>
        <begin position="328"/>
        <end position="348"/>
    </location>
</feature>
<proteinExistence type="inferred from homology"/>
<reference evidence="11" key="1">
    <citation type="submission" date="2023-07" db="EMBL/GenBank/DDBJ databases">
        <authorList>
            <person name="Stuckert A."/>
        </authorList>
    </citation>
    <scope>NUCLEOTIDE SEQUENCE</scope>
</reference>
<feature type="compositionally biased region" description="Basic and acidic residues" evidence="8">
    <location>
        <begin position="852"/>
        <end position="864"/>
    </location>
</feature>
<dbReference type="EC" id="2.7.7.87" evidence="3"/>
<feature type="transmembrane region" description="Helical" evidence="9">
    <location>
        <begin position="503"/>
        <end position="524"/>
    </location>
</feature>
<feature type="transmembrane region" description="Helical" evidence="9">
    <location>
        <begin position="473"/>
        <end position="491"/>
    </location>
</feature>